<proteinExistence type="predicted"/>
<sequence length="239" mass="25549">MQRQFSVDDFNNLSGFWKLGASMAGFPRTDSEAAFQDFLKRIPSTSNLAAQAQGLDQAQQLHLQQQVQQFQQAQQAGLHAAGSGGALGEVGGLNVGGIPRVPSLDLLRQLVQVNQTLSPQGHKGPTSMPEVGIRSTEPELAPAVSSVAATMPLLSSVPLSSGLPQTSSNVNPVAAALQLGNFHGIHPQQVRSSGNTSDCGPSDKETNGKAELRRARRMLSNRESARRSRRRKQEHLSTL</sequence>
<dbReference type="PANTHER" id="PTHR46408">
    <property type="entry name" value="BASIC LEUCINE ZIPPER 63"/>
    <property type="match status" value="1"/>
</dbReference>
<feature type="compositionally biased region" description="Polar residues" evidence="5">
    <location>
        <begin position="189"/>
        <end position="199"/>
    </location>
</feature>
<feature type="non-terminal residue" evidence="7">
    <location>
        <position position="239"/>
    </location>
</feature>
<keyword evidence="2" id="KW-0238">DNA-binding</keyword>
<keyword evidence="4" id="KW-0539">Nucleus</keyword>
<evidence type="ECO:0000256" key="1">
    <source>
        <dbReference type="ARBA" id="ARBA00023015"/>
    </source>
</evidence>
<dbReference type="GO" id="GO:0003700">
    <property type="term" value="F:DNA-binding transcription factor activity"/>
    <property type="evidence" value="ECO:0007669"/>
    <property type="project" value="InterPro"/>
</dbReference>
<dbReference type="GeneID" id="17043364"/>
<evidence type="ECO:0000256" key="5">
    <source>
        <dbReference type="SAM" id="MobiDB-lite"/>
    </source>
</evidence>
<feature type="domain" description="BZIP" evidence="6">
    <location>
        <begin position="216"/>
        <end position="231"/>
    </location>
</feature>
<dbReference type="KEGG" id="csl:COCSUDRAFT_46687"/>
<dbReference type="SUPFAM" id="SSF57959">
    <property type="entry name" value="Leucine zipper domain"/>
    <property type="match status" value="1"/>
</dbReference>
<evidence type="ECO:0000313" key="8">
    <source>
        <dbReference type="Proteomes" id="UP000007264"/>
    </source>
</evidence>
<gene>
    <name evidence="7" type="ORF">COCSUDRAFT_46687</name>
</gene>
<evidence type="ECO:0000256" key="4">
    <source>
        <dbReference type="ARBA" id="ARBA00023242"/>
    </source>
</evidence>
<dbReference type="InterPro" id="IPR046347">
    <property type="entry name" value="bZIP_sf"/>
</dbReference>
<organism evidence="7 8">
    <name type="scientific">Coccomyxa subellipsoidea (strain C-169)</name>
    <name type="common">Green microalga</name>
    <dbReference type="NCBI Taxonomy" id="574566"/>
    <lineage>
        <taxon>Eukaryota</taxon>
        <taxon>Viridiplantae</taxon>
        <taxon>Chlorophyta</taxon>
        <taxon>core chlorophytes</taxon>
        <taxon>Trebouxiophyceae</taxon>
        <taxon>Trebouxiophyceae incertae sedis</taxon>
        <taxon>Coccomyxaceae</taxon>
        <taxon>Coccomyxa</taxon>
        <taxon>Coccomyxa subellipsoidea</taxon>
    </lineage>
</organism>
<evidence type="ECO:0000256" key="3">
    <source>
        <dbReference type="ARBA" id="ARBA00023163"/>
    </source>
</evidence>
<evidence type="ECO:0000313" key="7">
    <source>
        <dbReference type="EMBL" id="EIE25362.1"/>
    </source>
</evidence>
<dbReference type="Gene3D" id="1.20.5.170">
    <property type="match status" value="1"/>
</dbReference>
<comment type="caution">
    <text evidence="7">The sequence shown here is derived from an EMBL/GenBank/DDBJ whole genome shotgun (WGS) entry which is preliminary data.</text>
</comment>
<evidence type="ECO:0000259" key="6">
    <source>
        <dbReference type="PROSITE" id="PS00036"/>
    </source>
</evidence>
<evidence type="ECO:0000256" key="2">
    <source>
        <dbReference type="ARBA" id="ARBA00023125"/>
    </source>
</evidence>
<dbReference type="PANTHER" id="PTHR46408:SF10">
    <property type="entry name" value="BASIC LEUCINE ZIPPER 63"/>
    <property type="match status" value="1"/>
</dbReference>
<feature type="compositionally biased region" description="Basic and acidic residues" evidence="5">
    <location>
        <begin position="201"/>
        <end position="213"/>
    </location>
</feature>
<dbReference type="RefSeq" id="XP_005649906.1">
    <property type="nucleotide sequence ID" value="XM_005649849.1"/>
</dbReference>
<keyword evidence="8" id="KW-1185">Reference proteome</keyword>
<dbReference type="PROSITE" id="PS00036">
    <property type="entry name" value="BZIP_BASIC"/>
    <property type="match status" value="1"/>
</dbReference>
<reference evidence="7 8" key="1">
    <citation type="journal article" date="2012" name="Genome Biol.">
        <title>The genome of the polar eukaryotic microalga coccomyxa subellipsoidea reveals traits of cold adaptation.</title>
        <authorList>
            <person name="Blanc G."/>
            <person name="Agarkova I."/>
            <person name="Grimwood J."/>
            <person name="Kuo A."/>
            <person name="Brueggeman A."/>
            <person name="Dunigan D."/>
            <person name="Gurnon J."/>
            <person name="Ladunga I."/>
            <person name="Lindquist E."/>
            <person name="Lucas S."/>
            <person name="Pangilinan J."/>
            <person name="Proschold T."/>
            <person name="Salamov A."/>
            <person name="Schmutz J."/>
            <person name="Weeks D."/>
            <person name="Yamada T."/>
            <person name="Claverie J.M."/>
            <person name="Grigoriev I."/>
            <person name="Van Etten J."/>
            <person name="Lomsadze A."/>
            <person name="Borodovsky M."/>
        </authorList>
    </citation>
    <scope>NUCLEOTIDE SEQUENCE [LARGE SCALE GENOMIC DNA]</scope>
    <source>
        <strain evidence="7 8">C-169</strain>
    </source>
</reference>
<dbReference type="AlphaFoldDB" id="I0Z3Z3"/>
<feature type="region of interest" description="Disordered" evidence="5">
    <location>
        <begin position="186"/>
        <end position="239"/>
    </location>
</feature>
<keyword evidence="3" id="KW-0804">Transcription</keyword>
<protein>
    <recommendedName>
        <fullName evidence="6">BZIP domain-containing protein</fullName>
    </recommendedName>
</protein>
<dbReference type="Pfam" id="PF00170">
    <property type="entry name" value="bZIP_1"/>
    <property type="match status" value="1"/>
</dbReference>
<keyword evidence="1" id="KW-0805">Transcription regulation</keyword>
<name>I0Z3Z3_COCSC</name>
<dbReference type="GO" id="GO:0003677">
    <property type="term" value="F:DNA binding"/>
    <property type="evidence" value="ECO:0007669"/>
    <property type="project" value="UniProtKB-KW"/>
</dbReference>
<dbReference type="EMBL" id="AGSI01000004">
    <property type="protein sequence ID" value="EIE25362.1"/>
    <property type="molecule type" value="Genomic_DNA"/>
</dbReference>
<accession>I0Z3Z3</accession>
<dbReference type="InterPro" id="IPR004827">
    <property type="entry name" value="bZIP"/>
</dbReference>
<dbReference type="Proteomes" id="UP000007264">
    <property type="component" value="Unassembled WGS sequence"/>
</dbReference>
<dbReference type="eggNOG" id="ENOG502SE2I">
    <property type="taxonomic scope" value="Eukaryota"/>
</dbReference>
<dbReference type="OrthoDB" id="551672at2759"/>